<sequence>MNDNLTTLPDYPALQQLGRALWRDGSARGAALMVGAGFSRNAVRPGLDTKTPPLWSGLIDEMVGQLGANAKDYERANPLRVAEEYRTYFGQAALDDFIRARFPDKAWQPGALHTELLKLPWADVLTTNWDTLLERTAELVDSRYDVVALEADLPHARAPRIVKLHGSIGDAGPLIFAEEDYRTYPEKHAAFLNLARQVFVENELCLLGFSGEDPNFLQWAGWVRDQLGGKARRIYLVGHFGLSAAKRRYFEAHNVTPIDLAPLVDAGAPDKHERVTKIFFEALNSARPRPVHEWVLTPSQNYPLNRAGGDAYTRTAKDADFCANALKESAANWKSDRLRYPGWLVCPHSLRTALGINVDEAWLLRPAALKVLTCAERAQVLYEFVWRRTTAGDFLTATAVTAIGELLEECQPDTAMEIRSYLVIALLRDARISYDAVMFERWTAYIEADAELYVTCRLDALYQKALFARDRGNLRDVVKLMDEAESESDEAVWKLRRAALYAEAGRYSAATKLIREATKELEKAHRLDRSSLWIQARLAWADMISRGVVATKWSLWRELPAARDFKDLQIDPSGELDNIMEAAQSMDNKRRESAQGMVALFEPGRYRMAERLNVAMAAPESLVPLFQLDQILEFTGVPTRINHASYCAHTMLRALEVSFRPSLQWYTWLLRALQSPYDKPFDRYFGRLAIAQMGPDVSGELIALERAQVEYWLERLAETRAEDFDDEHSHAKDQLRLHFATLGRLSVRMSESEAADLFEMAINWIESPDLQHPWLLESLRELAKYSLQSMSKVGQAKRALAVLTLPMSPEK</sequence>
<dbReference type="Proteomes" id="UP000234341">
    <property type="component" value="Unassembled WGS sequence"/>
</dbReference>
<dbReference type="OrthoDB" id="7221817at2"/>
<dbReference type="EMBL" id="PJRP01000024">
    <property type="protein sequence ID" value="PLP96633.1"/>
    <property type="molecule type" value="Genomic_DNA"/>
</dbReference>
<comment type="caution">
    <text evidence="1">The sequence shown here is derived from an EMBL/GenBank/DDBJ whole genome shotgun (WGS) entry which is preliminary data.</text>
</comment>
<organism evidence="1 2">
    <name type="scientific">Cupriavidus pauculus</name>
    <dbReference type="NCBI Taxonomy" id="82633"/>
    <lineage>
        <taxon>Bacteria</taxon>
        <taxon>Pseudomonadati</taxon>
        <taxon>Pseudomonadota</taxon>
        <taxon>Betaproteobacteria</taxon>
        <taxon>Burkholderiales</taxon>
        <taxon>Burkholderiaceae</taxon>
        <taxon>Cupriavidus</taxon>
    </lineage>
</organism>
<name>A0A2N5C325_9BURK</name>
<dbReference type="InterPro" id="IPR029035">
    <property type="entry name" value="DHS-like_NAD/FAD-binding_dom"/>
</dbReference>
<evidence type="ECO:0000313" key="1">
    <source>
        <dbReference type="EMBL" id="PLP96633.1"/>
    </source>
</evidence>
<reference evidence="1 2" key="1">
    <citation type="submission" date="2017-12" db="EMBL/GenBank/DDBJ databases">
        <title>Genome sequence of the active heterotrophic nitrifier-denitrifier, Cupriavidus pauculus UM1.</title>
        <authorList>
            <person name="Putonti C."/>
            <person name="Castignetti D."/>
        </authorList>
    </citation>
    <scope>NUCLEOTIDE SEQUENCE [LARGE SCALE GENOMIC DNA]</scope>
    <source>
        <strain evidence="1 2">UM1</strain>
    </source>
</reference>
<protein>
    <submittedName>
        <fullName evidence="1">Uncharacterized protein</fullName>
    </submittedName>
</protein>
<gene>
    <name evidence="1" type="ORF">CYJ10_30930</name>
</gene>
<dbReference type="AlphaFoldDB" id="A0A2N5C325"/>
<evidence type="ECO:0000313" key="2">
    <source>
        <dbReference type="Proteomes" id="UP000234341"/>
    </source>
</evidence>
<dbReference type="RefSeq" id="WP_101685264.1">
    <property type="nucleotide sequence ID" value="NZ_PJRP01000024.1"/>
</dbReference>
<proteinExistence type="predicted"/>
<dbReference type="SUPFAM" id="SSF52467">
    <property type="entry name" value="DHS-like NAD/FAD-binding domain"/>
    <property type="match status" value="1"/>
</dbReference>
<dbReference type="Pfam" id="PF13289">
    <property type="entry name" value="SIR2_2"/>
    <property type="match status" value="1"/>
</dbReference>
<accession>A0A2N5C325</accession>